<accession>A0AAE0YRJ0</accession>
<organism evidence="2 3">
    <name type="scientific">Elysia crispata</name>
    <name type="common">lettuce slug</name>
    <dbReference type="NCBI Taxonomy" id="231223"/>
    <lineage>
        <taxon>Eukaryota</taxon>
        <taxon>Metazoa</taxon>
        <taxon>Spiralia</taxon>
        <taxon>Lophotrochozoa</taxon>
        <taxon>Mollusca</taxon>
        <taxon>Gastropoda</taxon>
        <taxon>Heterobranchia</taxon>
        <taxon>Euthyneura</taxon>
        <taxon>Panpulmonata</taxon>
        <taxon>Sacoglossa</taxon>
        <taxon>Placobranchoidea</taxon>
        <taxon>Plakobranchidae</taxon>
        <taxon>Elysia</taxon>
    </lineage>
</organism>
<comment type="caution">
    <text evidence="2">The sequence shown here is derived from an EMBL/GenBank/DDBJ whole genome shotgun (WGS) entry which is preliminary data.</text>
</comment>
<sequence length="114" mass="12096">MALKPMLLTFTYIFLTLTSHVTVVQAVKTLRIGVLVPLTGEKNMGQEVVAAAHLGVKAINEDSSLTAVIANDYRFSTTVSDSGCDTGQVLQKVVELSTNLATTTGHDVDAFVGQ</sequence>
<dbReference type="InterPro" id="IPR028082">
    <property type="entry name" value="Peripla_BP_I"/>
</dbReference>
<evidence type="ECO:0000313" key="2">
    <source>
        <dbReference type="EMBL" id="KAK3755813.1"/>
    </source>
</evidence>
<evidence type="ECO:0008006" key="4">
    <source>
        <dbReference type="Google" id="ProtNLM"/>
    </source>
</evidence>
<keyword evidence="1" id="KW-0732">Signal</keyword>
<name>A0AAE0YRJ0_9GAST</name>
<dbReference type="EMBL" id="JAWDGP010005587">
    <property type="protein sequence ID" value="KAK3755813.1"/>
    <property type="molecule type" value="Genomic_DNA"/>
</dbReference>
<proteinExistence type="predicted"/>
<dbReference type="SUPFAM" id="SSF53822">
    <property type="entry name" value="Periplasmic binding protein-like I"/>
    <property type="match status" value="1"/>
</dbReference>
<keyword evidence="3" id="KW-1185">Reference proteome</keyword>
<protein>
    <recommendedName>
        <fullName evidence="4">Receptor ligand binding region domain-containing protein</fullName>
    </recommendedName>
</protein>
<dbReference type="AlphaFoldDB" id="A0AAE0YRJ0"/>
<evidence type="ECO:0000256" key="1">
    <source>
        <dbReference type="SAM" id="SignalP"/>
    </source>
</evidence>
<feature type="signal peptide" evidence="1">
    <location>
        <begin position="1"/>
        <end position="26"/>
    </location>
</feature>
<dbReference type="Proteomes" id="UP001283361">
    <property type="component" value="Unassembled WGS sequence"/>
</dbReference>
<gene>
    <name evidence="2" type="ORF">RRG08_010416</name>
</gene>
<feature type="chain" id="PRO_5042019837" description="Receptor ligand binding region domain-containing protein" evidence="1">
    <location>
        <begin position="27"/>
        <end position="114"/>
    </location>
</feature>
<evidence type="ECO:0000313" key="3">
    <source>
        <dbReference type="Proteomes" id="UP001283361"/>
    </source>
</evidence>
<reference evidence="2" key="1">
    <citation type="journal article" date="2023" name="G3 (Bethesda)">
        <title>A reference genome for the long-term kleptoplast-retaining sea slug Elysia crispata morphotype clarki.</title>
        <authorList>
            <person name="Eastman K.E."/>
            <person name="Pendleton A.L."/>
            <person name="Shaikh M.A."/>
            <person name="Suttiyut T."/>
            <person name="Ogas R."/>
            <person name="Tomko P."/>
            <person name="Gavelis G."/>
            <person name="Widhalm J.R."/>
            <person name="Wisecaver J.H."/>
        </authorList>
    </citation>
    <scope>NUCLEOTIDE SEQUENCE</scope>
    <source>
        <strain evidence="2">ECLA1</strain>
    </source>
</reference>
<dbReference type="Gene3D" id="3.40.50.2300">
    <property type="match status" value="1"/>
</dbReference>